<keyword evidence="2" id="KW-1185">Reference proteome</keyword>
<proteinExistence type="predicted"/>
<accession>A0A498N7I3</accession>
<evidence type="ECO:0000313" key="1">
    <source>
        <dbReference type="EMBL" id="RXN30399.1"/>
    </source>
</evidence>
<protein>
    <submittedName>
        <fullName evidence="1">Uncharacterized protein</fullName>
    </submittedName>
</protein>
<gene>
    <name evidence="1" type="ORF">ROHU_004995</name>
</gene>
<reference evidence="1 2" key="1">
    <citation type="submission" date="2018-03" db="EMBL/GenBank/DDBJ databases">
        <title>Draft genome sequence of Rohu Carp (Labeo rohita).</title>
        <authorList>
            <person name="Das P."/>
            <person name="Kushwaha B."/>
            <person name="Joshi C.G."/>
            <person name="Kumar D."/>
            <person name="Nagpure N.S."/>
            <person name="Sahoo L."/>
            <person name="Das S.P."/>
            <person name="Bit A."/>
            <person name="Patnaik S."/>
            <person name="Meher P.K."/>
            <person name="Jayasankar P."/>
            <person name="Koringa P.G."/>
            <person name="Patel N.V."/>
            <person name="Hinsu A.T."/>
            <person name="Kumar R."/>
            <person name="Pandey M."/>
            <person name="Agarwal S."/>
            <person name="Srivastava S."/>
            <person name="Singh M."/>
            <person name="Iquebal M.A."/>
            <person name="Jaiswal S."/>
            <person name="Angadi U.B."/>
            <person name="Kumar N."/>
            <person name="Raza M."/>
            <person name="Shah T.M."/>
            <person name="Rai A."/>
            <person name="Jena J.K."/>
        </authorList>
    </citation>
    <scope>NUCLEOTIDE SEQUENCE [LARGE SCALE GENOMIC DNA]</scope>
    <source>
        <strain evidence="1">DASCIFA01</strain>
        <tissue evidence="1">Testis</tissue>
    </source>
</reference>
<organism evidence="1 2">
    <name type="scientific">Labeo rohita</name>
    <name type="common">Indian major carp</name>
    <name type="synonym">Cyprinus rohita</name>
    <dbReference type="NCBI Taxonomy" id="84645"/>
    <lineage>
        <taxon>Eukaryota</taxon>
        <taxon>Metazoa</taxon>
        <taxon>Chordata</taxon>
        <taxon>Craniata</taxon>
        <taxon>Vertebrata</taxon>
        <taxon>Euteleostomi</taxon>
        <taxon>Actinopterygii</taxon>
        <taxon>Neopterygii</taxon>
        <taxon>Teleostei</taxon>
        <taxon>Ostariophysi</taxon>
        <taxon>Cypriniformes</taxon>
        <taxon>Cyprinidae</taxon>
        <taxon>Labeoninae</taxon>
        <taxon>Labeonini</taxon>
        <taxon>Labeo</taxon>
    </lineage>
</organism>
<dbReference type="Proteomes" id="UP000290572">
    <property type="component" value="Unassembled WGS sequence"/>
</dbReference>
<dbReference type="AlphaFoldDB" id="A0A498N7I3"/>
<name>A0A498N7I3_LABRO</name>
<evidence type="ECO:0000313" key="2">
    <source>
        <dbReference type="Proteomes" id="UP000290572"/>
    </source>
</evidence>
<comment type="caution">
    <text evidence="1">The sequence shown here is derived from an EMBL/GenBank/DDBJ whole genome shotgun (WGS) entry which is preliminary data.</text>
</comment>
<sequence length="165" mass="17584">MLVPPAGPLVKQWPLAPLAPQPDRGKPLAVVHAAEADPQHQLAQEGYGAFILRTHQDLKCGDVEETRSGADLFGNPRLAVASQGGNAGLAHFERMWFRKELSLSPPPKVARAYGSMSLSRIGIACSPQGARADNWCGMAGEEQQLCDGCLSVCVCVCVCVCREAC</sequence>
<dbReference type="EMBL" id="QBIY01011586">
    <property type="protein sequence ID" value="RXN30399.1"/>
    <property type="molecule type" value="Genomic_DNA"/>
</dbReference>